<feature type="compositionally biased region" description="Basic and acidic residues" evidence="1">
    <location>
        <begin position="56"/>
        <end position="66"/>
    </location>
</feature>
<organism evidence="3 4">
    <name type="scientific">Clostridium subterminale</name>
    <dbReference type="NCBI Taxonomy" id="1550"/>
    <lineage>
        <taxon>Bacteria</taxon>
        <taxon>Bacillati</taxon>
        <taxon>Bacillota</taxon>
        <taxon>Clostridia</taxon>
        <taxon>Eubacteriales</taxon>
        <taxon>Clostridiaceae</taxon>
        <taxon>Clostridium</taxon>
    </lineage>
</organism>
<gene>
    <name evidence="3" type="ORF">GCM10008908_23310</name>
</gene>
<feature type="signal peptide" evidence="2">
    <location>
        <begin position="1"/>
        <end position="22"/>
    </location>
</feature>
<dbReference type="EMBL" id="BAAACI010000006">
    <property type="protein sequence ID" value="GAA0774083.1"/>
    <property type="molecule type" value="Genomic_DNA"/>
</dbReference>
<evidence type="ECO:0000256" key="2">
    <source>
        <dbReference type="SAM" id="SignalP"/>
    </source>
</evidence>
<name>A0ABP3W078_CLOSU</name>
<keyword evidence="2" id="KW-0732">Signal</keyword>
<protein>
    <recommendedName>
        <fullName evidence="5">Lipoprotein</fullName>
    </recommendedName>
</protein>
<dbReference type="PROSITE" id="PS51257">
    <property type="entry name" value="PROKAR_LIPOPROTEIN"/>
    <property type="match status" value="1"/>
</dbReference>
<dbReference type="Proteomes" id="UP001501047">
    <property type="component" value="Unassembled WGS sequence"/>
</dbReference>
<evidence type="ECO:0000313" key="4">
    <source>
        <dbReference type="Proteomes" id="UP001501047"/>
    </source>
</evidence>
<proteinExistence type="predicted"/>
<evidence type="ECO:0000313" key="3">
    <source>
        <dbReference type="EMBL" id="GAA0774083.1"/>
    </source>
</evidence>
<feature type="chain" id="PRO_5046414239" description="Lipoprotein" evidence="2">
    <location>
        <begin position="23"/>
        <end position="215"/>
    </location>
</feature>
<evidence type="ECO:0008006" key="5">
    <source>
        <dbReference type="Google" id="ProtNLM"/>
    </source>
</evidence>
<accession>A0ABP3W078</accession>
<comment type="caution">
    <text evidence="3">The sequence shown here is derived from an EMBL/GenBank/DDBJ whole genome shotgun (WGS) entry which is preliminary data.</text>
</comment>
<dbReference type="RefSeq" id="WP_343826589.1">
    <property type="nucleotide sequence ID" value="NZ_BAAACI010000006.1"/>
</dbReference>
<evidence type="ECO:0000256" key="1">
    <source>
        <dbReference type="SAM" id="MobiDB-lite"/>
    </source>
</evidence>
<reference evidence="4" key="1">
    <citation type="journal article" date="2019" name="Int. J. Syst. Evol. Microbiol.">
        <title>The Global Catalogue of Microorganisms (GCM) 10K type strain sequencing project: providing services to taxonomists for standard genome sequencing and annotation.</title>
        <authorList>
            <consortium name="The Broad Institute Genomics Platform"/>
            <consortium name="The Broad Institute Genome Sequencing Center for Infectious Disease"/>
            <person name="Wu L."/>
            <person name="Ma J."/>
        </authorList>
    </citation>
    <scope>NUCLEOTIDE SEQUENCE [LARGE SCALE GENOMIC DNA]</scope>
    <source>
        <strain evidence="4">JCM 1417</strain>
    </source>
</reference>
<feature type="region of interest" description="Disordered" evidence="1">
    <location>
        <begin position="31"/>
        <end position="66"/>
    </location>
</feature>
<sequence length="215" mass="24066">MKKNKLKLLCGTLVFTTGLLFSGCNNINASESEKDEETVVVVNPENQDDDETSANPEDKDKGEIIKKPSDSARELEFKASYERSPYYNSGKKYPIITICKSKECLKEHEGKVKGLAVSMLSCVSENNYLDISKYDDEFFTKKALIIITLDESSGSVRHNVKKVIKEGDEISVAIERKIPELGTADMAEWNIYIELNTEDVDENDIVNLGLNKGLN</sequence>
<keyword evidence="4" id="KW-1185">Reference proteome</keyword>